<proteinExistence type="predicted"/>
<accession>R9QSP5</accession>
<protein>
    <recommendedName>
        <fullName evidence="4">Peptidase S74 domain-containing protein</fullName>
    </recommendedName>
</protein>
<dbReference type="GeneID" id="16151509"/>
<dbReference type="EMBL" id="KC117378">
    <property type="protein sequence ID" value="AGC34572.1"/>
    <property type="molecule type" value="Genomic_DNA"/>
</dbReference>
<evidence type="ECO:0008006" key="4">
    <source>
        <dbReference type="Google" id="ProtNLM"/>
    </source>
</evidence>
<dbReference type="Proteomes" id="UP000014319">
    <property type="component" value="Genome"/>
</dbReference>
<evidence type="ECO:0000256" key="1">
    <source>
        <dbReference type="SAM" id="Coils"/>
    </source>
</evidence>
<evidence type="ECO:0000313" key="3">
    <source>
        <dbReference type="Proteomes" id="UP000014319"/>
    </source>
</evidence>
<gene>
    <name evidence="2" type="primary">27</name>
    <name evidence="2" type="ORF">HSTV1_27</name>
</gene>
<sequence>MATQIQVNRSGTFEDIDYSDFSIELGTSKAQIAPTASVTSQARESIQAGQELRIIIDGTTRFEGVTQSAGTKSRNGQRRVEVEHSGVKLMEEPVTLSLASPSVSDVLNAAVDAADSGGSWTVDTSDLPALTLSNDYNVESRKVKRIFRDMTDRAEAVWWIEPTGETIHVANGGDGGLWQSFDTQTDRIRVDEFDEGDVKTVRNDVEVIGTGDVAVSATETNSTSISTYGRRAGESPYKVNYVTTEAEAGALAQALLQPDPLAQGKITVSAASGAVESPQVNKTVDLTDPSKDIDETDLTINKQVIRQSRAELHIGQGATDAIARLNRNSKSEGDVTEPGSVYDTDRIDDLAITTEKLVDTSVIEGKIADLSISETKVQDESISTPKLQAEAVVAAKIEAGTITAVEIAAGTITANEIDTLDLDTQQFTVGADTSFLSFTTEQGATGEALVMEPDGTDGFAFFGNPFGSADVSVYSDAGNEMDAIRPFNGDNTGNVGNSSEAYADVYAHNFVTASPDPIESVDTESVTDVDWYDNPPEEIRRRARDIGDTDSEVPEGRDHTPVELGTMANWLLETCKAQQERISDLEERLSEIEEKV</sequence>
<dbReference type="RefSeq" id="YP_008083077.1">
    <property type="nucleotide sequence ID" value="NC_021471.1"/>
</dbReference>
<evidence type="ECO:0000313" key="2">
    <source>
        <dbReference type="EMBL" id="AGC34572.1"/>
    </source>
</evidence>
<feature type="coiled-coil region" evidence="1">
    <location>
        <begin position="568"/>
        <end position="595"/>
    </location>
</feature>
<keyword evidence="1" id="KW-0175">Coiled coil</keyword>
<organism evidence="2 3">
    <name type="scientific">Haloarcula sinaiiensis tailed virus 1</name>
    <dbReference type="NCBI Taxonomy" id="1262530"/>
    <lineage>
        <taxon>Viruses</taxon>
        <taxon>Duplodnaviria</taxon>
        <taxon>Heunggongvirae</taxon>
        <taxon>Uroviricota</taxon>
        <taxon>Caudoviricetes</taxon>
        <taxon>Kirjokansivirales</taxon>
        <taxon>Shortaselviridae</taxon>
        <taxon>Lonfivirus</taxon>
        <taxon>Lonfivirus codicilli</taxon>
        <taxon>Lonfivirus HSTV1</taxon>
    </lineage>
</organism>
<name>R9QSP5_9CAUD</name>
<reference evidence="2 3" key="1">
    <citation type="journal article" date="2013" name="Proc. Natl. Acad. Sci. U.S.A.">
        <title>Structure of the archaeal head-tailed virus HSTV-1 completes the HK97 fold story.</title>
        <authorList>
            <person name="Pietila M.K."/>
            <person name="Laurinmaki P."/>
            <person name="Russell D.A."/>
            <person name="Ko C.C."/>
            <person name="Jacobs-Sera D."/>
            <person name="Hendrix R.W."/>
            <person name="Bamford D.H."/>
            <person name="Butcher S.J."/>
        </authorList>
    </citation>
    <scope>NUCLEOTIDE SEQUENCE [LARGE SCALE GENOMIC DNA]</scope>
</reference>
<dbReference type="KEGG" id="vg:16151509"/>
<keyword evidence="3" id="KW-1185">Reference proteome</keyword>